<name>A0A7Y9ZLY8_9ACTN</name>
<proteinExistence type="predicted"/>
<reference evidence="1 2" key="1">
    <citation type="submission" date="2020-07" db="EMBL/GenBank/DDBJ databases">
        <title>Sequencing the genomes of 1000 actinobacteria strains.</title>
        <authorList>
            <person name="Klenk H.-P."/>
        </authorList>
    </citation>
    <scope>NUCLEOTIDE SEQUENCE [LARGE SCALE GENOMIC DNA]</scope>
    <source>
        <strain evidence="1 2">DSM 15131</strain>
    </source>
</reference>
<organism evidence="1 2">
    <name type="scientific">Nocardioides aromaticivorans</name>
    <dbReference type="NCBI Taxonomy" id="200618"/>
    <lineage>
        <taxon>Bacteria</taxon>
        <taxon>Bacillati</taxon>
        <taxon>Actinomycetota</taxon>
        <taxon>Actinomycetes</taxon>
        <taxon>Propionibacteriales</taxon>
        <taxon>Nocardioidaceae</taxon>
        <taxon>Nocardioides</taxon>
    </lineage>
</organism>
<evidence type="ECO:0000313" key="2">
    <source>
        <dbReference type="Proteomes" id="UP000562045"/>
    </source>
</evidence>
<protein>
    <submittedName>
        <fullName evidence="1">Uncharacterized protein</fullName>
    </submittedName>
</protein>
<evidence type="ECO:0000313" key="1">
    <source>
        <dbReference type="EMBL" id="NYI47934.1"/>
    </source>
</evidence>
<comment type="caution">
    <text evidence="1">The sequence shown here is derived from an EMBL/GenBank/DDBJ whole genome shotgun (WGS) entry which is preliminary data.</text>
</comment>
<gene>
    <name evidence="1" type="ORF">BJ993_005080</name>
</gene>
<dbReference type="RefSeq" id="WP_179652945.1">
    <property type="nucleotide sequence ID" value="NZ_JACBZM010000002.1"/>
</dbReference>
<sequence length="55" mass="6081">MDDLHLEADLFFGPCNDPDCPGSRVAADRPAVDIHWPLRNHLRLVGDDPSLDLDG</sequence>
<accession>A0A7Y9ZLY8</accession>
<dbReference type="AlphaFoldDB" id="A0A7Y9ZLY8"/>
<dbReference type="Proteomes" id="UP000562045">
    <property type="component" value="Unassembled WGS sequence"/>
</dbReference>
<dbReference type="EMBL" id="JACBZM010000002">
    <property type="protein sequence ID" value="NYI47934.1"/>
    <property type="molecule type" value="Genomic_DNA"/>
</dbReference>